<dbReference type="RefSeq" id="WP_075472344.1">
    <property type="nucleotide sequence ID" value="NZ_CP135003.1"/>
</dbReference>
<dbReference type="SUPFAM" id="SSF160443">
    <property type="entry name" value="SMR domain-like"/>
    <property type="match status" value="1"/>
</dbReference>
<dbReference type="Proteomes" id="UP000243633">
    <property type="component" value="Chromosome 1"/>
</dbReference>
<protein>
    <recommendedName>
        <fullName evidence="6">Ribosome rescue factor SmrB</fullName>
        <ecNumber evidence="6">3.1.-.-</ecNumber>
    </recommendedName>
</protein>
<dbReference type="STRING" id="98804.BTSPAZIEG_0066"/>
<feature type="domain" description="Smr" evidence="7">
    <location>
        <begin position="100"/>
        <end position="175"/>
    </location>
</feature>
<dbReference type="GO" id="GO:0004521">
    <property type="term" value="F:RNA endonuclease activity"/>
    <property type="evidence" value="ECO:0007669"/>
    <property type="project" value="UniProtKB-UniRule"/>
</dbReference>
<organism evidence="8 9">
    <name type="scientific">Buchnera aphidicola subsp. Tuberolachnus salignus</name>
    <dbReference type="NCBI Taxonomy" id="98804"/>
    <lineage>
        <taxon>Bacteria</taxon>
        <taxon>Pseudomonadati</taxon>
        <taxon>Pseudomonadota</taxon>
        <taxon>Gammaproteobacteria</taxon>
        <taxon>Enterobacterales</taxon>
        <taxon>Erwiniaceae</taxon>
        <taxon>Buchnera</taxon>
    </lineage>
</organism>
<keyword evidence="3 6" id="KW-0255">Endonuclease</keyword>
<comment type="similarity">
    <text evidence="6">Belongs to the SmrB family.</text>
</comment>
<evidence type="ECO:0000256" key="1">
    <source>
        <dbReference type="ARBA" id="ARBA00022722"/>
    </source>
</evidence>
<dbReference type="SMART" id="SM00463">
    <property type="entry name" value="SMR"/>
    <property type="match status" value="1"/>
</dbReference>
<dbReference type="GO" id="GO:0019843">
    <property type="term" value="F:rRNA binding"/>
    <property type="evidence" value="ECO:0007669"/>
    <property type="project" value="UniProtKB-UniRule"/>
</dbReference>
<dbReference type="PANTHER" id="PTHR35562:SF1">
    <property type="entry name" value="UPF0115 PROTEIN YFCN"/>
    <property type="match status" value="1"/>
</dbReference>
<dbReference type="GO" id="GO:0016787">
    <property type="term" value="F:hydrolase activity"/>
    <property type="evidence" value="ECO:0007669"/>
    <property type="project" value="UniProtKB-KW"/>
</dbReference>
<dbReference type="PATRIC" id="fig|98804.3.peg.58"/>
<dbReference type="NCBIfam" id="NF003432">
    <property type="entry name" value="PRK04946.1"/>
    <property type="match status" value="1"/>
</dbReference>
<keyword evidence="4 6" id="KW-0378">Hydrolase</keyword>
<dbReference type="Gene3D" id="3.30.1370.110">
    <property type="match status" value="1"/>
</dbReference>
<dbReference type="AlphaFoldDB" id="A0A170PBI5"/>
<gene>
    <name evidence="8" type="primary">yfcN</name>
    <name evidence="6" type="synonym">smrB</name>
    <name evidence="8" type="ORF">BTSPAZIEG_0066</name>
</gene>
<dbReference type="HAMAP" id="MF_01042">
    <property type="entry name" value="SmrB"/>
    <property type="match status" value="1"/>
</dbReference>
<keyword evidence="2 6" id="KW-0699">rRNA-binding</keyword>
<evidence type="ECO:0000256" key="4">
    <source>
        <dbReference type="ARBA" id="ARBA00022801"/>
    </source>
</evidence>
<dbReference type="InterPro" id="IPR002625">
    <property type="entry name" value="Smr_dom"/>
</dbReference>
<evidence type="ECO:0000259" key="7">
    <source>
        <dbReference type="PROSITE" id="PS50828"/>
    </source>
</evidence>
<accession>A0A170PBI5</accession>
<dbReference type="Pfam" id="PF01713">
    <property type="entry name" value="Smr"/>
    <property type="match status" value="1"/>
</dbReference>
<evidence type="ECO:0000256" key="5">
    <source>
        <dbReference type="ARBA" id="ARBA00022884"/>
    </source>
</evidence>
<dbReference type="PANTHER" id="PTHR35562">
    <property type="entry name" value="DNA ENDONUCLEASE SMRA-RELATED"/>
    <property type="match status" value="1"/>
</dbReference>
<keyword evidence="1 6" id="KW-0540">Nuclease</keyword>
<dbReference type="EC" id="3.1.-.-" evidence="6"/>
<evidence type="ECO:0000256" key="2">
    <source>
        <dbReference type="ARBA" id="ARBA00022730"/>
    </source>
</evidence>
<sequence length="178" mass="20895">MNKKRTLISSERDLFLCHVHDVKKITQDTIFHTRLREKKRNLLDKKIIFEQELHSFYFKNVSSDTLYVFHTDPICYIRNINNTFDLKKFKKGEYIPEVFLDLHGVNLSQAKKALGMLIAICLKKKFFCANVIHGYGKNILKSNIPIWLIQNPNIIAFHRAPKIFGFDAAILIFIKKIN</sequence>
<dbReference type="GO" id="GO:0072344">
    <property type="term" value="P:rescue of stalled ribosome"/>
    <property type="evidence" value="ECO:0007669"/>
    <property type="project" value="UniProtKB-UniRule"/>
</dbReference>
<evidence type="ECO:0000313" key="8">
    <source>
        <dbReference type="EMBL" id="CUR53049.1"/>
    </source>
</evidence>
<name>A0A170PBI5_BUCTT</name>
<dbReference type="InterPro" id="IPR036063">
    <property type="entry name" value="Smr_dom_sf"/>
</dbReference>
<dbReference type="PROSITE" id="PS50828">
    <property type="entry name" value="SMR"/>
    <property type="match status" value="1"/>
</dbReference>
<dbReference type="OrthoDB" id="5795446at2"/>
<dbReference type="EMBL" id="LN890285">
    <property type="protein sequence ID" value="CUR53049.1"/>
    <property type="molecule type" value="Genomic_DNA"/>
</dbReference>
<reference evidence="9" key="1">
    <citation type="submission" date="2015-10" db="EMBL/GenBank/DDBJ databases">
        <authorList>
            <person name="Manzano-Marin A."/>
            <person name="Manzano-Marin A."/>
        </authorList>
    </citation>
    <scope>NUCLEOTIDE SEQUENCE [LARGE SCALE GENOMIC DNA]</scope>
    <source>
        <strain evidence="9">BTs</strain>
    </source>
</reference>
<evidence type="ECO:0000313" key="9">
    <source>
        <dbReference type="Proteomes" id="UP000243633"/>
    </source>
</evidence>
<evidence type="ECO:0000256" key="6">
    <source>
        <dbReference type="HAMAP-Rule" id="MF_01042"/>
    </source>
</evidence>
<comment type="subunit">
    <text evidence="6">Associates with collided ribosomes, but not with correctly translating polysomes.</text>
</comment>
<evidence type="ECO:0000256" key="3">
    <source>
        <dbReference type="ARBA" id="ARBA00022759"/>
    </source>
</evidence>
<proteinExistence type="inferred from homology"/>
<keyword evidence="5 6" id="KW-0694">RNA-binding</keyword>
<keyword evidence="9" id="KW-1185">Reference proteome</keyword>
<dbReference type="InterPro" id="IPR022990">
    <property type="entry name" value="SmrB-like"/>
</dbReference>
<comment type="function">
    <text evidence="6">Acts as a ribosome collision sensor. Detects stalled/collided disomes (pairs of ribosomes where the leading ribosome is stalled and a second ribosome has collided with it) and endonucleolytically cleaves mRNA at the 5' boundary of the stalled ribosome. Stalled/collided disomes form a new interface (primarily via the 30S subunits) that binds SmrB. Cleaved mRNA becomes available for tmRNA ligation, leading to ribosomal subunit dissociation and rescue of stalled ribosomes.</text>
</comment>